<protein>
    <submittedName>
        <fullName evidence="2">Uncharacterized protein</fullName>
    </submittedName>
</protein>
<evidence type="ECO:0000313" key="2">
    <source>
        <dbReference type="EMBL" id="TSB47676.1"/>
    </source>
</evidence>
<organism evidence="2 3">
    <name type="scientific">Alkalicoccobacillus porphyridii</name>
    <dbReference type="NCBI Taxonomy" id="2597270"/>
    <lineage>
        <taxon>Bacteria</taxon>
        <taxon>Bacillati</taxon>
        <taxon>Bacillota</taxon>
        <taxon>Bacilli</taxon>
        <taxon>Bacillales</taxon>
        <taxon>Bacillaceae</taxon>
        <taxon>Alkalicoccobacillus</taxon>
    </lineage>
</organism>
<dbReference type="OrthoDB" id="2852848at2"/>
<evidence type="ECO:0000256" key="1">
    <source>
        <dbReference type="SAM" id="SignalP"/>
    </source>
</evidence>
<dbReference type="AlphaFoldDB" id="A0A554A209"/>
<dbReference type="PROSITE" id="PS51257">
    <property type="entry name" value="PROKAR_LIPOPROTEIN"/>
    <property type="match status" value="1"/>
</dbReference>
<evidence type="ECO:0000313" key="3">
    <source>
        <dbReference type="Proteomes" id="UP000318521"/>
    </source>
</evidence>
<keyword evidence="1" id="KW-0732">Signal</keyword>
<feature type="signal peptide" evidence="1">
    <location>
        <begin position="1"/>
        <end position="15"/>
    </location>
</feature>
<comment type="caution">
    <text evidence="2">The sequence shown here is derived from an EMBL/GenBank/DDBJ whole genome shotgun (WGS) entry which is preliminary data.</text>
</comment>
<sequence>MKKFLIGMLSVSLLAACSQGTGGNEAEAEEGDSGEQEEQEELTAVSVLERAEEAHNNLSSAEVSVKEMDHFGINIEGVLSYQFDEGIAYYESERGDEKIYNDTEDIMLISDYAQFTPNEEALKERYIETKTNEHQNPFSYYKEFDPDFYDKFELSERDAIYVLTYIGEEEDYELLVEGFGVLPIASSLQLGGYEVDDISSADTSVDTFRLSFDIDKESFLVKGYELRSSFEVDVDGFDRGFDADATYLYASTNEEIAIEKPDVDEMAVDGLTYDEQTRYEDEAFQYVDAVIQANIYQNVDEYVERAPIGSEEEKRESGEAEQQSFLEEFAMAFGFGTGELGMSDEKVLELTEAYVQGYSQSEYMIVDSKAVAEDTFQVTVNVQGINQAEIERELDLLLTEQVMNGNLNEETEGDEMADAIIDALDRLYGEGPSLNEARDITVEVVRAGGSYILFDHSEYINGFISPY</sequence>
<dbReference type="Proteomes" id="UP000318521">
    <property type="component" value="Unassembled WGS sequence"/>
</dbReference>
<reference evidence="2 3" key="1">
    <citation type="submission" date="2019-07" db="EMBL/GenBank/DDBJ databases">
        <authorList>
            <person name="Park Y.J."/>
            <person name="Jeong S.E."/>
            <person name="Jung H.S."/>
        </authorList>
    </citation>
    <scope>NUCLEOTIDE SEQUENCE [LARGE SCALE GENOMIC DNA]</scope>
    <source>
        <strain evidence="3">P16(2019)</strain>
    </source>
</reference>
<gene>
    <name evidence="2" type="ORF">FN960_03935</name>
</gene>
<dbReference type="EMBL" id="VLXZ01000002">
    <property type="protein sequence ID" value="TSB47676.1"/>
    <property type="molecule type" value="Genomic_DNA"/>
</dbReference>
<feature type="chain" id="PRO_5038664310" evidence="1">
    <location>
        <begin position="16"/>
        <end position="467"/>
    </location>
</feature>
<dbReference type="RefSeq" id="WP_143847140.1">
    <property type="nucleotide sequence ID" value="NZ_VLXZ01000002.1"/>
</dbReference>
<proteinExistence type="predicted"/>
<keyword evidence="3" id="KW-1185">Reference proteome</keyword>
<name>A0A554A209_9BACI</name>
<accession>A0A554A209</accession>